<keyword evidence="3" id="KW-1185">Reference proteome</keyword>
<protein>
    <submittedName>
        <fullName evidence="2">Uncharacterized protein</fullName>
    </submittedName>
</protein>
<sequence length="203" mass="21405">MRVGVLGGEGDRVQFAEEPGEALVVLGDDVLVAEDQHVVGEEGALDLDCRCCPPRGGAVASVAPRTRKRTAVPDGTARAAARPCRARAAFVSGAARPVDGDVRARARAGRAARRERAHRRPCRLPGRTARYRPAGTPVPGTGGDGSRAGAREGPPPGPRDRADGRPGVQRLISLIFSMRVMTLSSSSSSKTFFQSSRTMDSRP</sequence>
<name>A0A918KRG7_9ACTN</name>
<evidence type="ECO:0000313" key="3">
    <source>
        <dbReference type="Proteomes" id="UP000619244"/>
    </source>
</evidence>
<organism evidence="2 3">
    <name type="scientific">Streptomyces minutiscleroticus</name>
    <dbReference type="NCBI Taxonomy" id="68238"/>
    <lineage>
        <taxon>Bacteria</taxon>
        <taxon>Bacillati</taxon>
        <taxon>Actinomycetota</taxon>
        <taxon>Actinomycetes</taxon>
        <taxon>Kitasatosporales</taxon>
        <taxon>Streptomycetaceae</taxon>
        <taxon>Streptomyces</taxon>
    </lineage>
</organism>
<proteinExistence type="predicted"/>
<dbReference type="AlphaFoldDB" id="A0A918KRG7"/>
<feature type="region of interest" description="Disordered" evidence="1">
    <location>
        <begin position="107"/>
        <end position="168"/>
    </location>
</feature>
<accession>A0A918KRG7</accession>
<dbReference type="EMBL" id="BMVU01000011">
    <property type="protein sequence ID" value="GGX73148.1"/>
    <property type="molecule type" value="Genomic_DNA"/>
</dbReference>
<comment type="caution">
    <text evidence="2">The sequence shown here is derived from an EMBL/GenBank/DDBJ whole genome shotgun (WGS) entry which is preliminary data.</text>
</comment>
<gene>
    <name evidence="2" type="ORF">GCM10010358_29490</name>
</gene>
<feature type="region of interest" description="Disordered" evidence="1">
    <location>
        <begin position="184"/>
        <end position="203"/>
    </location>
</feature>
<reference evidence="2" key="2">
    <citation type="submission" date="2020-09" db="EMBL/GenBank/DDBJ databases">
        <authorList>
            <person name="Sun Q."/>
            <person name="Ohkuma M."/>
        </authorList>
    </citation>
    <scope>NUCLEOTIDE SEQUENCE</scope>
    <source>
        <strain evidence="2">JCM 4790</strain>
    </source>
</reference>
<evidence type="ECO:0000256" key="1">
    <source>
        <dbReference type="SAM" id="MobiDB-lite"/>
    </source>
</evidence>
<reference evidence="2" key="1">
    <citation type="journal article" date="2014" name="Int. J. Syst. Evol. Microbiol.">
        <title>Complete genome sequence of Corynebacterium casei LMG S-19264T (=DSM 44701T), isolated from a smear-ripened cheese.</title>
        <authorList>
            <consortium name="US DOE Joint Genome Institute (JGI-PGF)"/>
            <person name="Walter F."/>
            <person name="Albersmeier A."/>
            <person name="Kalinowski J."/>
            <person name="Ruckert C."/>
        </authorList>
    </citation>
    <scope>NUCLEOTIDE SEQUENCE</scope>
    <source>
        <strain evidence="2">JCM 4790</strain>
    </source>
</reference>
<feature type="compositionally biased region" description="Low complexity" evidence="1">
    <location>
        <begin position="184"/>
        <end position="196"/>
    </location>
</feature>
<feature type="compositionally biased region" description="Basic residues" evidence="1">
    <location>
        <begin position="107"/>
        <end position="122"/>
    </location>
</feature>
<dbReference type="Proteomes" id="UP000619244">
    <property type="component" value="Unassembled WGS sequence"/>
</dbReference>
<evidence type="ECO:0000313" key="2">
    <source>
        <dbReference type="EMBL" id="GGX73148.1"/>
    </source>
</evidence>